<gene>
    <name evidence="1" type="ORF">DCO56_11005</name>
</gene>
<keyword evidence="2" id="KW-1185">Reference proteome</keyword>
<sequence length="70" mass="8225">MSRWAFVCSSKWITLHLITNWQKWQFPRKHKVGTILGRAIIEEAKTLGAAKLYLENQRCKIQVVLDLRNS</sequence>
<dbReference type="EMBL" id="QCXX01000003">
    <property type="protein sequence ID" value="PUV23907.1"/>
    <property type="molecule type" value="Genomic_DNA"/>
</dbReference>
<organism evidence="1 2">
    <name type="scientific">Sphingobacterium athyrii</name>
    <dbReference type="NCBI Taxonomy" id="2152717"/>
    <lineage>
        <taxon>Bacteria</taxon>
        <taxon>Pseudomonadati</taxon>
        <taxon>Bacteroidota</taxon>
        <taxon>Sphingobacteriia</taxon>
        <taxon>Sphingobacteriales</taxon>
        <taxon>Sphingobacteriaceae</taxon>
        <taxon>Sphingobacterium</taxon>
    </lineage>
</organism>
<name>A0A363NT26_9SPHI</name>
<comment type="caution">
    <text evidence="1">The sequence shown here is derived from an EMBL/GenBank/DDBJ whole genome shotgun (WGS) entry which is preliminary data.</text>
</comment>
<evidence type="ECO:0000313" key="1">
    <source>
        <dbReference type="EMBL" id="PUV23907.1"/>
    </source>
</evidence>
<reference evidence="1 2" key="1">
    <citation type="submission" date="2018-04" db="EMBL/GenBank/DDBJ databases">
        <title>Sphingobacterium sp. M46 Genome.</title>
        <authorList>
            <person name="Cheng J."/>
            <person name="Li Y."/>
        </authorList>
    </citation>
    <scope>NUCLEOTIDE SEQUENCE [LARGE SCALE GENOMIC DNA]</scope>
    <source>
        <strain evidence="1 2">M46</strain>
    </source>
</reference>
<protein>
    <submittedName>
        <fullName evidence="1">Uncharacterized protein</fullName>
    </submittedName>
</protein>
<evidence type="ECO:0000313" key="2">
    <source>
        <dbReference type="Proteomes" id="UP000250831"/>
    </source>
</evidence>
<accession>A0A363NT26</accession>
<proteinExistence type="predicted"/>
<dbReference type="AlphaFoldDB" id="A0A363NT26"/>
<dbReference type="Proteomes" id="UP000250831">
    <property type="component" value="Unassembled WGS sequence"/>
</dbReference>